<dbReference type="Gene3D" id="3.60.15.10">
    <property type="entry name" value="Ribonuclease Z/Hydroxyacylglutathione hydrolase-like"/>
    <property type="match status" value="1"/>
</dbReference>
<evidence type="ECO:0000259" key="5">
    <source>
        <dbReference type="PROSITE" id="PS50902"/>
    </source>
</evidence>
<evidence type="ECO:0000256" key="2">
    <source>
        <dbReference type="ARBA" id="ARBA00007121"/>
    </source>
</evidence>
<dbReference type="InterPro" id="IPR051285">
    <property type="entry name" value="NADH_oxidoreductase_modular"/>
</dbReference>
<dbReference type="GO" id="GO:0010181">
    <property type="term" value="F:FMN binding"/>
    <property type="evidence" value="ECO:0007669"/>
    <property type="project" value="InterPro"/>
</dbReference>
<comment type="similarity">
    <text evidence="2">In the N-terminal section; belongs to the zinc metallo-hydrolase group 3 family.</text>
</comment>
<evidence type="ECO:0000313" key="7">
    <source>
        <dbReference type="Proteomes" id="UP000886814"/>
    </source>
</evidence>
<dbReference type="InterPro" id="IPR045761">
    <property type="entry name" value="ODP_dom"/>
</dbReference>
<dbReference type="PANTHER" id="PTHR32145">
    <property type="entry name" value="DIFLAVIN FLAVOPROTEIN A 2-RELATED"/>
    <property type="match status" value="1"/>
</dbReference>
<name>A0A9D1PAY6_9FIRM</name>
<dbReference type="AlphaFoldDB" id="A0A9D1PAY6"/>
<dbReference type="SMART" id="SM00849">
    <property type="entry name" value="Lactamase_B"/>
    <property type="match status" value="1"/>
</dbReference>
<dbReference type="EMBL" id="DXIQ01000017">
    <property type="protein sequence ID" value="HIV37912.1"/>
    <property type="molecule type" value="Genomic_DNA"/>
</dbReference>
<keyword evidence="4" id="KW-0249">Electron transport</keyword>
<proteinExistence type="inferred from homology"/>
<dbReference type="GO" id="GO:0009055">
    <property type="term" value="F:electron transfer activity"/>
    <property type="evidence" value="ECO:0007669"/>
    <property type="project" value="InterPro"/>
</dbReference>
<reference evidence="6" key="1">
    <citation type="journal article" date="2021" name="PeerJ">
        <title>Extensive microbial diversity within the chicken gut microbiome revealed by metagenomics and culture.</title>
        <authorList>
            <person name="Gilroy R."/>
            <person name="Ravi A."/>
            <person name="Getino M."/>
            <person name="Pursley I."/>
            <person name="Horton D.L."/>
            <person name="Alikhan N.F."/>
            <person name="Baker D."/>
            <person name="Gharbi K."/>
            <person name="Hall N."/>
            <person name="Watson M."/>
            <person name="Adriaenssens E.M."/>
            <person name="Foster-Nyarko E."/>
            <person name="Jarju S."/>
            <person name="Secka A."/>
            <person name="Antonio M."/>
            <person name="Oren A."/>
            <person name="Chaudhuri R.R."/>
            <person name="La Ragione R."/>
            <person name="Hildebrand F."/>
            <person name="Pallen M.J."/>
        </authorList>
    </citation>
    <scope>NUCLEOTIDE SEQUENCE</scope>
    <source>
        <strain evidence="6">CHK195-9823</strain>
    </source>
</reference>
<evidence type="ECO:0000313" key="6">
    <source>
        <dbReference type="EMBL" id="HIV37912.1"/>
    </source>
</evidence>
<dbReference type="PIRSF" id="PIRSF005243">
    <property type="entry name" value="ROO"/>
    <property type="match status" value="1"/>
</dbReference>
<dbReference type="PROSITE" id="PS50902">
    <property type="entry name" value="FLAVODOXIN_LIKE"/>
    <property type="match status" value="1"/>
</dbReference>
<dbReference type="InterPro" id="IPR036866">
    <property type="entry name" value="RibonucZ/Hydroxyglut_hydro"/>
</dbReference>
<dbReference type="GO" id="GO:0016651">
    <property type="term" value="F:oxidoreductase activity, acting on NAD(P)H"/>
    <property type="evidence" value="ECO:0007669"/>
    <property type="project" value="UniProtKB-ARBA"/>
</dbReference>
<dbReference type="Proteomes" id="UP000886814">
    <property type="component" value="Unassembled WGS sequence"/>
</dbReference>
<evidence type="ECO:0000256" key="1">
    <source>
        <dbReference type="ARBA" id="ARBA00001962"/>
    </source>
</evidence>
<accession>A0A9D1PAY6</accession>
<dbReference type="Gene3D" id="3.40.50.360">
    <property type="match status" value="1"/>
</dbReference>
<dbReference type="SUPFAM" id="SSF52218">
    <property type="entry name" value="Flavoproteins"/>
    <property type="match status" value="1"/>
</dbReference>
<dbReference type="CDD" id="cd07709">
    <property type="entry name" value="flavodiiron_proteins_MBL-fold"/>
    <property type="match status" value="1"/>
</dbReference>
<protein>
    <submittedName>
        <fullName evidence="6">FprA family A-type flavoprotein</fullName>
    </submittedName>
</protein>
<feature type="domain" description="Flavodoxin-like" evidence="5">
    <location>
        <begin position="246"/>
        <end position="386"/>
    </location>
</feature>
<reference evidence="6" key="2">
    <citation type="submission" date="2021-04" db="EMBL/GenBank/DDBJ databases">
        <authorList>
            <person name="Gilroy R."/>
        </authorList>
    </citation>
    <scope>NUCLEOTIDE SEQUENCE</scope>
    <source>
        <strain evidence="6">CHK195-9823</strain>
    </source>
</reference>
<comment type="cofactor">
    <cofactor evidence="1">
        <name>Fe cation</name>
        <dbReference type="ChEBI" id="CHEBI:24875"/>
    </cofactor>
</comment>
<dbReference type="InterPro" id="IPR029039">
    <property type="entry name" value="Flavoprotein-like_sf"/>
</dbReference>
<dbReference type="InterPro" id="IPR016440">
    <property type="entry name" value="Rubredoxin-O_OxRdtase"/>
</dbReference>
<evidence type="ECO:0000256" key="3">
    <source>
        <dbReference type="ARBA" id="ARBA00022448"/>
    </source>
</evidence>
<dbReference type="GO" id="GO:0046872">
    <property type="term" value="F:metal ion binding"/>
    <property type="evidence" value="ECO:0007669"/>
    <property type="project" value="InterPro"/>
</dbReference>
<evidence type="ECO:0000256" key="4">
    <source>
        <dbReference type="ARBA" id="ARBA00022982"/>
    </source>
</evidence>
<dbReference type="InterPro" id="IPR001279">
    <property type="entry name" value="Metallo-B-lactamas"/>
</dbReference>
<dbReference type="SUPFAM" id="SSF56281">
    <property type="entry name" value="Metallo-hydrolase/oxidoreductase"/>
    <property type="match status" value="1"/>
</dbReference>
<dbReference type="InterPro" id="IPR008254">
    <property type="entry name" value="Flavodoxin/NO_synth"/>
</dbReference>
<comment type="caution">
    <text evidence="6">The sequence shown here is derived from an EMBL/GenBank/DDBJ whole genome shotgun (WGS) entry which is preliminary data.</text>
</comment>
<gene>
    <name evidence="6" type="ORF">H9747_02765</name>
</gene>
<organism evidence="6 7">
    <name type="scientific">Candidatus Blautia stercorigallinarum</name>
    <dbReference type="NCBI Taxonomy" id="2838501"/>
    <lineage>
        <taxon>Bacteria</taxon>
        <taxon>Bacillati</taxon>
        <taxon>Bacillota</taxon>
        <taxon>Clostridia</taxon>
        <taxon>Lachnospirales</taxon>
        <taxon>Lachnospiraceae</taxon>
        <taxon>Blautia</taxon>
    </lineage>
</organism>
<dbReference type="Pfam" id="PF19583">
    <property type="entry name" value="ODP"/>
    <property type="match status" value="1"/>
</dbReference>
<keyword evidence="3" id="KW-0813">Transport</keyword>
<sequence>MYDMKISDSVVYVGVDDKDIDLFESQYKVPNGVTYNSYVILDEKIAVMDTVDKRRTQQWLDNLEKVLDGRKPDYLVVSHLEPDHASNIQVLAEKYPDMQVVSNAKVFSMLPQFFTLDFAPRSVVVKEGDTLSLGKHTLQFFMAPMVHWPEVMVEYEQTEKILFSADGFGKFGASDVEEDWDDEARRYFINIVGKYGTQVQALLKKAATLDIQMICPLHGPVLKEDLGHYIGKYLTWSSYEPEEEGVVVAFASIHGNTGNAARRMAQLLKENGAENVRVFDLARDDMAEAISCAFRYSRLVVMGVTYDGNLFPCMEDFLYHLKIKTYKKRKVGIVENGSWAPMAGKLMKAYFESMKDIEICEPVVTIKSVMKEADEKNMETLAKAILA</sequence>
<dbReference type="PANTHER" id="PTHR32145:SF20">
    <property type="entry name" value="FLAVOPROTEIN"/>
    <property type="match status" value="1"/>
</dbReference>